<organism evidence="1 2">
    <name type="scientific">Batillaria attramentaria</name>
    <dbReference type="NCBI Taxonomy" id="370345"/>
    <lineage>
        <taxon>Eukaryota</taxon>
        <taxon>Metazoa</taxon>
        <taxon>Spiralia</taxon>
        <taxon>Lophotrochozoa</taxon>
        <taxon>Mollusca</taxon>
        <taxon>Gastropoda</taxon>
        <taxon>Caenogastropoda</taxon>
        <taxon>Sorbeoconcha</taxon>
        <taxon>Cerithioidea</taxon>
        <taxon>Batillariidae</taxon>
        <taxon>Batillaria</taxon>
    </lineage>
</organism>
<gene>
    <name evidence="1" type="ORF">BaRGS_00003419</name>
</gene>
<evidence type="ECO:0000313" key="2">
    <source>
        <dbReference type="Proteomes" id="UP001519460"/>
    </source>
</evidence>
<comment type="caution">
    <text evidence="1">The sequence shown here is derived from an EMBL/GenBank/DDBJ whole genome shotgun (WGS) entry which is preliminary data.</text>
</comment>
<protein>
    <submittedName>
        <fullName evidence="1">Uncharacterized protein</fullName>
    </submittedName>
</protein>
<keyword evidence="2" id="KW-1185">Reference proteome</keyword>
<proteinExistence type="predicted"/>
<accession>A0ABD0M229</accession>
<reference evidence="1 2" key="1">
    <citation type="journal article" date="2023" name="Sci. Data">
        <title>Genome assembly of the Korean intertidal mud-creeper Batillaria attramentaria.</title>
        <authorList>
            <person name="Patra A.K."/>
            <person name="Ho P.T."/>
            <person name="Jun S."/>
            <person name="Lee S.J."/>
            <person name="Kim Y."/>
            <person name="Won Y.J."/>
        </authorList>
    </citation>
    <scope>NUCLEOTIDE SEQUENCE [LARGE SCALE GENOMIC DNA]</scope>
    <source>
        <strain evidence="1">Wonlab-2016</strain>
    </source>
</reference>
<sequence length="104" mass="11372">MRTDTQRRCFEIVKQNSVASCKASQVVPSVRDIRWATGADSAEAVLGEGATLTFVSQSVPDTVLAVGSRNSLFLDREFPFTCHARRAVLLVLAGPAAEYLCFRH</sequence>
<dbReference type="EMBL" id="JACVVK020000011">
    <property type="protein sequence ID" value="KAK7505257.1"/>
    <property type="molecule type" value="Genomic_DNA"/>
</dbReference>
<dbReference type="Proteomes" id="UP001519460">
    <property type="component" value="Unassembled WGS sequence"/>
</dbReference>
<evidence type="ECO:0000313" key="1">
    <source>
        <dbReference type="EMBL" id="KAK7505257.1"/>
    </source>
</evidence>
<name>A0ABD0M229_9CAEN</name>
<dbReference type="AlphaFoldDB" id="A0ABD0M229"/>